<keyword evidence="4 7" id="KW-0812">Transmembrane</keyword>
<proteinExistence type="inferred from homology"/>
<evidence type="ECO:0000259" key="8">
    <source>
        <dbReference type="PROSITE" id="PS50928"/>
    </source>
</evidence>
<dbReference type="InterPro" id="IPR000515">
    <property type="entry name" value="MetI-like"/>
</dbReference>
<evidence type="ECO:0000313" key="9">
    <source>
        <dbReference type="EMBL" id="NEM92272.1"/>
    </source>
</evidence>
<keyword evidence="3" id="KW-1003">Cell membrane</keyword>
<feature type="transmembrane region" description="Helical" evidence="7">
    <location>
        <begin position="233"/>
        <end position="260"/>
    </location>
</feature>
<dbReference type="InterPro" id="IPR035906">
    <property type="entry name" value="MetI-like_sf"/>
</dbReference>
<comment type="caution">
    <text evidence="9">The sequence shown here is derived from an EMBL/GenBank/DDBJ whole genome shotgun (WGS) entry which is preliminary data.</text>
</comment>
<dbReference type="RefSeq" id="WP_163474322.1">
    <property type="nucleotide sequence ID" value="NZ_JAAGWZ010000004.1"/>
</dbReference>
<evidence type="ECO:0000256" key="4">
    <source>
        <dbReference type="ARBA" id="ARBA00022692"/>
    </source>
</evidence>
<organism evidence="9 10">
    <name type="scientific">Galbitalea soli</name>
    <dbReference type="NCBI Taxonomy" id="1268042"/>
    <lineage>
        <taxon>Bacteria</taxon>
        <taxon>Bacillati</taxon>
        <taxon>Actinomycetota</taxon>
        <taxon>Actinomycetes</taxon>
        <taxon>Micrococcales</taxon>
        <taxon>Microbacteriaceae</taxon>
        <taxon>Galbitalea</taxon>
    </lineage>
</organism>
<feature type="domain" description="ABC transmembrane type-1" evidence="8">
    <location>
        <begin position="95"/>
        <end position="303"/>
    </location>
</feature>
<feature type="transmembrane region" description="Helical" evidence="7">
    <location>
        <begin position="100"/>
        <end position="122"/>
    </location>
</feature>
<feature type="transmembrane region" description="Helical" evidence="7">
    <location>
        <begin position="9"/>
        <end position="29"/>
    </location>
</feature>
<protein>
    <submittedName>
        <fullName evidence="9">ABC transporter permease</fullName>
    </submittedName>
</protein>
<dbReference type="CDD" id="cd06261">
    <property type="entry name" value="TM_PBP2"/>
    <property type="match status" value="1"/>
</dbReference>
<dbReference type="SUPFAM" id="SSF161098">
    <property type="entry name" value="MetI-like"/>
    <property type="match status" value="1"/>
</dbReference>
<keyword evidence="5 7" id="KW-1133">Transmembrane helix</keyword>
<feature type="transmembrane region" description="Helical" evidence="7">
    <location>
        <begin position="280"/>
        <end position="302"/>
    </location>
</feature>
<dbReference type="InterPro" id="IPR045621">
    <property type="entry name" value="BPD_transp_1_N"/>
</dbReference>
<keyword evidence="6 7" id="KW-0472">Membrane</keyword>
<dbReference type="Proteomes" id="UP000479756">
    <property type="component" value="Unassembled WGS sequence"/>
</dbReference>
<feature type="transmembrane region" description="Helical" evidence="7">
    <location>
        <begin position="134"/>
        <end position="156"/>
    </location>
</feature>
<evidence type="ECO:0000313" key="10">
    <source>
        <dbReference type="Proteomes" id="UP000479756"/>
    </source>
</evidence>
<comment type="similarity">
    <text evidence="7">Belongs to the binding-protein-dependent transport system permease family.</text>
</comment>
<dbReference type="GO" id="GO:0005886">
    <property type="term" value="C:plasma membrane"/>
    <property type="evidence" value="ECO:0007669"/>
    <property type="project" value="UniProtKB-SubCell"/>
</dbReference>
<dbReference type="AlphaFoldDB" id="A0A7C9PPD1"/>
<dbReference type="GO" id="GO:0071916">
    <property type="term" value="F:dipeptide transmembrane transporter activity"/>
    <property type="evidence" value="ECO:0007669"/>
    <property type="project" value="TreeGrafter"/>
</dbReference>
<comment type="subcellular location">
    <subcellularLocation>
        <location evidence="1 7">Cell membrane</location>
        <topology evidence="1 7">Multi-pass membrane protein</topology>
    </subcellularLocation>
</comment>
<name>A0A7C9PPD1_9MICO</name>
<dbReference type="Gene3D" id="1.10.3720.10">
    <property type="entry name" value="MetI-like"/>
    <property type="match status" value="1"/>
</dbReference>
<reference evidence="9 10" key="1">
    <citation type="journal article" date="2014" name="Int. J. Syst. Evol. Microbiol.">
        <title>Description of Galbitalea soli gen. nov., sp. nov., and Frondihabitans sucicola sp. nov.</title>
        <authorList>
            <person name="Kim S.J."/>
            <person name="Lim J.M."/>
            <person name="Ahn J.H."/>
            <person name="Weon H.Y."/>
            <person name="Hamada M."/>
            <person name="Suzuki K."/>
            <person name="Ahn T.Y."/>
            <person name="Kwon S.W."/>
        </authorList>
    </citation>
    <scope>NUCLEOTIDE SEQUENCE [LARGE SCALE GENOMIC DNA]</scope>
    <source>
        <strain evidence="9 10">NBRC 108727</strain>
    </source>
</reference>
<keyword evidence="10" id="KW-1185">Reference proteome</keyword>
<sequence>MVVFVLKRLGLAVVTIVVVSVIAFLLVHAGTTTPGVIALGMGATPAEIAAYNQKIGWNDPLALQYLAWLGKAVHGDLGVSLTDGRSILNDILTRLPVTGALATGATIVSTVLGVALGVTAAVRRGLADRVVSAFTGIVVAIPAFWLGIVLIFLLAVQTPLLPATGFVPFEISPSGWAASLVLPVLTLGIGGAAFVGRQTRASMIDALSQEHIRTLRATGTPTWRILYVHALRYASLPIVASVALQFIALFGGSVIIETLFAMPGLGLDIQGAVGSSDSPVVQGLVVIATIVVVIVNLVLELVSGILDPKLRTS</sequence>
<dbReference type="Pfam" id="PF00528">
    <property type="entry name" value="BPD_transp_1"/>
    <property type="match status" value="1"/>
</dbReference>
<evidence type="ECO:0000256" key="6">
    <source>
        <dbReference type="ARBA" id="ARBA00023136"/>
    </source>
</evidence>
<dbReference type="PROSITE" id="PS50928">
    <property type="entry name" value="ABC_TM1"/>
    <property type="match status" value="1"/>
</dbReference>
<feature type="transmembrane region" description="Helical" evidence="7">
    <location>
        <begin position="176"/>
        <end position="195"/>
    </location>
</feature>
<gene>
    <name evidence="9" type="ORF">G3T37_13020</name>
</gene>
<evidence type="ECO:0000256" key="5">
    <source>
        <dbReference type="ARBA" id="ARBA00022989"/>
    </source>
</evidence>
<evidence type="ECO:0000256" key="1">
    <source>
        <dbReference type="ARBA" id="ARBA00004651"/>
    </source>
</evidence>
<keyword evidence="2 7" id="KW-0813">Transport</keyword>
<evidence type="ECO:0000256" key="7">
    <source>
        <dbReference type="RuleBase" id="RU363032"/>
    </source>
</evidence>
<accession>A0A7C9PPD1</accession>
<evidence type="ECO:0000256" key="3">
    <source>
        <dbReference type="ARBA" id="ARBA00022475"/>
    </source>
</evidence>
<evidence type="ECO:0000256" key="2">
    <source>
        <dbReference type="ARBA" id="ARBA00022448"/>
    </source>
</evidence>
<dbReference type="PANTHER" id="PTHR43163">
    <property type="entry name" value="DIPEPTIDE TRANSPORT SYSTEM PERMEASE PROTEIN DPPB-RELATED"/>
    <property type="match status" value="1"/>
</dbReference>
<dbReference type="EMBL" id="JAAGWZ010000004">
    <property type="protein sequence ID" value="NEM92272.1"/>
    <property type="molecule type" value="Genomic_DNA"/>
</dbReference>
<dbReference type="PANTHER" id="PTHR43163:SF6">
    <property type="entry name" value="DIPEPTIDE TRANSPORT SYSTEM PERMEASE PROTEIN DPPB-RELATED"/>
    <property type="match status" value="1"/>
</dbReference>
<dbReference type="Pfam" id="PF19300">
    <property type="entry name" value="BPD_transp_1_N"/>
    <property type="match status" value="1"/>
</dbReference>